<dbReference type="AlphaFoldDB" id="A0A4S2MBL4"/>
<sequence length="110" mass="12347">MAYQHPFSLHLQRSKFKASMGPHISPALSLDDKAVNISICFKENTTGIPNPQLACIATCFAKQLCFLPIQTIRATARTIYEHIIEKSINRLVVVRSHESSTRLNARNIRG</sequence>
<accession>A0A4S2MBL4</accession>
<proteinExistence type="predicted"/>
<protein>
    <submittedName>
        <fullName evidence="1">Uncharacterized protein</fullName>
    </submittedName>
</protein>
<evidence type="ECO:0000313" key="1">
    <source>
        <dbReference type="EMBL" id="TGZ73855.1"/>
    </source>
</evidence>
<reference evidence="1 2" key="1">
    <citation type="journal article" date="2019" name="BMC Genomics">
        <title>New insights from Opisthorchis felineus genome: update on genomics of the epidemiologically important liver flukes.</title>
        <authorList>
            <person name="Ershov N.I."/>
            <person name="Mordvinov V.A."/>
            <person name="Prokhortchouk E.B."/>
            <person name="Pakharukova M.Y."/>
            <person name="Gunbin K.V."/>
            <person name="Ustyantsev K."/>
            <person name="Genaev M.A."/>
            <person name="Blinov A.G."/>
            <person name="Mazur A."/>
            <person name="Boulygina E."/>
            <person name="Tsygankova S."/>
            <person name="Khrameeva E."/>
            <person name="Chekanov N."/>
            <person name="Fan G."/>
            <person name="Xiao A."/>
            <person name="Zhang H."/>
            <person name="Xu X."/>
            <person name="Yang H."/>
            <person name="Solovyev V."/>
            <person name="Lee S.M."/>
            <person name="Liu X."/>
            <person name="Afonnikov D.A."/>
            <person name="Skryabin K.G."/>
        </authorList>
    </citation>
    <scope>NUCLEOTIDE SEQUENCE [LARGE SCALE GENOMIC DNA]</scope>
    <source>
        <strain evidence="1">AK-0245</strain>
        <tissue evidence="1">Whole organism</tissue>
    </source>
</reference>
<evidence type="ECO:0000313" key="2">
    <source>
        <dbReference type="Proteomes" id="UP000308267"/>
    </source>
</evidence>
<gene>
    <name evidence="1" type="ORF">CRM22_001279</name>
</gene>
<dbReference type="Proteomes" id="UP000308267">
    <property type="component" value="Unassembled WGS sequence"/>
</dbReference>
<comment type="caution">
    <text evidence="1">The sequence shown here is derived from an EMBL/GenBank/DDBJ whole genome shotgun (WGS) entry which is preliminary data.</text>
</comment>
<name>A0A4S2MBL4_OPIFE</name>
<keyword evidence="2" id="KW-1185">Reference proteome</keyword>
<organism evidence="1 2">
    <name type="scientific">Opisthorchis felineus</name>
    <dbReference type="NCBI Taxonomy" id="147828"/>
    <lineage>
        <taxon>Eukaryota</taxon>
        <taxon>Metazoa</taxon>
        <taxon>Spiralia</taxon>
        <taxon>Lophotrochozoa</taxon>
        <taxon>Platyhelminthes</taxon>
        <taxon>Trematoda</taxon>
        <taxon>Digenea</taxon>
        <taxon>Opisthorchiida</taxon>
        <taxon>Opisthorchiata</taxon>
        <taxon>Opisthorchiidae</taxon>
        <taxon>Opisthorchis</taxon>
    </lineage>
</organism>
<dbReference type="EMBL" id="SJOL01002358">
    <property type="protein sequence ID" value="TGZ73855.1"/>
    <property type="molecule type" value="Genomic_DNA"/>
</dbReference>